<dbReference type="SUPFAM" id="SSF51621">
    <property type="entry name" value="Phosphoenolpyruvate/pyruvate domain"/>
    <property type="match status" value="1"/>
</dbReference>
<keyword evidence="2" id="KW-0479">Metal-binding</keyword>
<dbReference type="InterPro" id="IPR040442">
    <property type="entry name" value="Pyrv_kinase-like_dom_sf"/>
</dbReference>
<feature type="domain" description="HpcH/HpaI aldolase/citrate lyase" evidence="4">
    <location>
        <begin position="24"/>
        <end position="243"/>
    </location>
</feature>
<dbReference type="RefSeq" id="WP_005045683.1">
    <property type="nucleotide sequence ID" value="NZ_AOME01000079.1"/>
</dbReference>
<evidence type="ECO:0000259" key="4">
    <source>
        <dbReference type="Pfam" id="PF03328"/>
    </source>
</evidence>
<proteinExistence type="inferred from homology"/>
<evidence type="ECO:0000256" key="3">
    <source>
        <dbReference type="ARBA" id="ARBA00023239"/>
    </source>
</evidence>
<comment type="similarity">
    <text evidence="1">Belongs to the HpcH/HpaI aldolase family.</text>
</comment>
<reference evidence="5 6" key="1">
    <citation type="journal article" date="2014" name="PLoS Genet.">
        <title>Phylogenetically driven sequencing of extremely halophilic archaea reveals strategies for static and dynamic osmo-response.</title>
        <authorList>
            <person name="Becker E.A."/>
            <person name="Seitzer P.M."/>
            <person name="Tritt A."/>
            <person name="Larsen D."/>
            <person name="Krusor M."/>
            <person name="Yao A.I."/>
            <person name="Wu D."/>
            <person name="Madern D."/>
            <person name="Eisen J.A."/>
            <person name="Darling A.E."/>
            <person name="Facciotti M.T."/>
        </authorList>
    </citation>
    <scope>NUCLEOTIDE SEQUENCE [LARGE SCALE GENOMIC DNA]</scope>
    <source>
        <strain evidence="5 6">DSM 8989</strain>
    </source>
</reference>
<dbReference type="GO" id="GO:0016832">
    <property type="term" value="F:aldehyde-lyase activity"/>
    <property type="evidence" value="ECO:0007669"/>
    <property type="project" value="TreeGrafter"/>
</dbReference>
<name>M0MU78_9EURY</name>
<organism evidence="5 6">
    <name type="scientific">Halococcus salifodinae DSM 8989</name>
    <dbReference type="NCBI Taxonomy" id="1227456"/>
    <lineage>
        <taxon>Archaea</taxon>
        <taxon>Methanobacteriati</taxon>
        <taxon>Methanobacteriota</taxon>
        <taxon>Stenosarchaea group</taxon>
        <taxon>Halobacteria</taxon>
        <taxon>Halobacteriales</taxon>
        <taxon>Halococcaceae</taxon>
        <taxon>Halococcus</taxon>
    </lineage>
</organism>
<dbReference type="Proteomes" id="UP000011625">
    <property type="component" value="Unassembled WGS sequence"/>
</dbReference>
<keyword evidence="6" id="KW-1185">Reference proteome</keyword>
<dbReference type="STRING" id="1227456.C450_17973"/>
<dbReference type="PATRIC" id="fig|1227456.3.peg.3653"/>
<dbReference type="Gene3D" id="3.20.20.60">
    <property type="entry name" value="Phosphoenolpyruvate-binding domains"/>
    <property type="match status" value="1"/>
</dbReference>
<evidence type="ECO:0000313" key="6">
    <source>
        <dbReference type="Proteomes" id="UP000011625"/>
    </source>
</evidence>
<dbReference type="AlphaFoldDB" id="M0MU78"/>
<dbReference type="InterPro" id="IPR005000">
    <property type="entry name" value="Aldolase/citrate-lyase_domain"/>
</dbReference>
<evidence type="ECO:0000256" key="1">
    <source>
        <dbReference type="ARBA" id="ARBA00005568"/>
    </source>
</evidence>
<protein>
    <submittedName>
        <fullName evidence="5">4-hydroxy-2-oxovalerate aldolase</fullName>
    </submittedName>
</protein>
<dbReference type="Pfam" id="PF03328">
    <property type="entry name" value="HpcH_HpaI"/>
    <property type="match status" value="1"/>
</dbReference>
<dbReference type="GO" id="GO:0005737">
    <property type="term" value="C:cytoplasm"/>
    <property type="evidence" value="ECO:0007669"/>
    <property type="project" value="TreeGrafter"/>
</dbReference>
<evidence type="ECO:0000313" key="5">
    <source>
        <dbReference type="EMBL" id="EMA49176.1"/>
    </source>
</evidence>
<accession>M0MU78</accession>
<keyword evidence="3" id="KW-0456">Lyase</keyword>
<gene>
    <name evidence="5" type="ORF">C450_17973</name>
</gene>
<dbReference type="PANTHER" id="PTHR30502">
    <property type="entry name" value="2-KETO-3-DEOXY-L-RHAMNONATE ALDOLASE"/>
    <property type="match status" value="1"/>
</dbReference>
<comment type="caution">
    <text evidence="5">The sequence shown here is derived from an EMBL/GenBank/DDBJ whole genome shotgun (WGS) entry which is preliminary data.</text>
</comment>
<dbReference type="EMBL" id="AOME01000079">
    <property type="protein sequence ID" value="EMA49176.1"/>
    <property type="molecule type" value="Genomic_DNA"/>
</dbReference>
<dbReference type="PANTHER" id="PTHR30502:SF0">
    <property type="entry name" value="PHOSPHOENOLPYRUVATE CARBOXYLASE FAMILY PROTEIN"/>
    <property type="match status" value="1"/>
</dbReference>
<evidence type="ECO:0000256" key="2">
    <source>
        <dbReference type="ARBA" id="ARBA00022723"/>
    </source>
</evidence>
<dbReference type="InterPro" id="IPR015813">
    <property type="entry name" value="Pyrv/PenolPyrv_kinase-like_dom"/>
</dbReference>
<dbReference type="InterPro" id="IPR050251">
    <property type="entry name" value="HpcH-HpaI_aldolase"/>
</dbReference>
<dbReference type="OrthoDB" id="142679at2157"/>
<dbReference type="GO" id="GO:0046872">
    <property type="term" value="F:metal ion binding"/>
    <property type="evidence" value="ECO:0007669"/>
    <property type="project" value="UniProtKB-KW"/>
</dbReference>
<sequence>MDPTADMAAFRQAVRSGERVVGGWVSIGHPAVAEITGAAGYDFVTIDTEHAANSIETVENLVRAVDAAGDAVPIVRPPAADPVAIKRVLDTGAGGIMVPRVDSAETAARVVEATRYPPTGVRGTAAGRASGYGRTFPTYLERADDVLTRIIQIETAAAVAAAGDIAGVEGVDALFVGPTDLSAALDVHLDFDADDFRAAVEEVIDAAADEDVPVGVFATEPDRIDDWLAMGFDFAILGFDAAFLVERNETMRSAFERAAAECDGTQR</sequence>